<reference evidence="2" key="1">
    <citation type="journal article" date="2023" name="Commun. Biol.">
        <title>Genome analysis of Parmales, the sister group of diatoms, reveals the evolutionary specialization of diatoms from phago-mixotrophs to photoautotrophs.</title>
        <authorList>
            <person name="Ban H."/>
            <person name="Sato S."/>
            <person name="Yoshikawa S."/>
            <person name="Yamada K."/>
            <person name="Nakamura Y."/>
            <person name="Ichinomiya M."/>
            <person name="Sato N."/>
            <person name="Blanc-Mathieu R."/>
            <person name="Endo H."/>
            <person name="Kuwata A."/>
            <person name="Ogata H."/>
        </authorList>
    </citation>
    <scope>NUCLEOTIDE SEQUENCE [LARGE SCALE GENOMIC DNA]</scope>
    <source>
        <strain evidence="2">NIES 3701</strain>
    </source>
</reference>
<sequence>MSKRNKKETSNRAKQAQRMLKIYGQDVEKGTEQRISNARKSLEISDPLLVEAMGLRRDKLRWDASIANISVLAESRIPQSSFSQAARREARLSILLSDHGITSQDSHNAGQILTWDANAEARAFRQGGKMSDAVTAALEPTLETVSSKMFKEKSVSRICDVGSGAGVLVPLLKEYGVGAEQIVGVDISNEMTMVAGRAHPGATFVTADWMTYDGDGGLFDVVVFLMSLHDLAEPIAALTKAVDLLCDGGSIIISHPKGAEHVEMQNRRAPDLVPNLLPSFEDLEVFCGQGDSESERSLELECFEGDGAAGYLAVITCCRGGGEGDMGEVNQEQEEPTGLER</sequence>
<name>A0A9W7BPK5_9STRA</name>
<evidence type="ECO:0008006" key="3">
    <source>
        <dbReference type="Google" id="ProtNLM"/>
    </source>
</evidence>
<dbReference type="InterPro" id="IPR029063">
    <property type="entry name" value="SAM-dependent_MTases_sf"/>
</dbReference>
<evidence type="ECO:0000313" key="1">
    <source>
        <dbReference type="EMBL" id="GMH91725.1"/>
    </source>
</evidence>
<proteinExistence type="predicted"/>
<dbReference type="CDD" id="cd02440">
    <property type="entry name" value="AdoMet_MTases"/>
    <property type="match status" value="1"/>
</dbReference>
<dbReference type="SUPFAM" id="SSF53335">
    <property type="entry name" value="S-adenosyl-L-methionine-dependent methyltransferases"/>
    <property type="match status" value="1"/>
</dbReference>
<dbReference type="Pfam" id="PF13489">
    <property type="entry name" value="Methyltransf_23"/>
    <property type="match status" value="1"/>
</dbReference>
<evidence type="ECO:0000313" key="2">
    <source>
        <dbReference type="Proteomes" id="UP001165085"/>
    </source>
</evidence>
<dbReference type="OrthoDB" id="276388at2759"/>
<gene>
    <name evidence="1" type="ORF">TrST_g13852</name>
</gene>
<keyword evidence="2" id="KW-1185">Reference proteome</keyword>
<dbReference type="PANTHER" id="PTHR43861">
    <property type="entry name" value="TRANS-ACONITATE 2-METHYLTRANSFERASE-RELATED"/>
    <property type="match status" value="1"/>
</dbReference>
<protein>
    <recommendedName>
        <fullName evidence="3">Methyltransferase domain-containing protein</fullName>
    </recommendedName>
</protein>
<dbReference type="PANTHER" id="PTHR43861:SF1">
    <property type="entry name" value="TRANS-ACONITATE 2-METHYLTRANSFERASE"/>
    <property type="match status" value="1"/>
</dbReference>
<dbReference type="AlphaFoldDB" id="A0A9W7BPK5"/>
<organism evidence="1 2">
    <name type="scientific">Triparma strigata</name>
    <dbReference type="NCBI Taxonomy" id="1606541"/>
    <lineage>
        <taxon>Eukaryota</taxon>
        <taxon>Sar</taxon>
        <taxon>Stramenopiles</taxon>
        <taxon>Ochrophyta</taxon>
        <taxon>Bolidophyceae</taxon>
        <taxon>Parmales</taxon>
        <taxon>Triparmaceae</taxon>
        <taxon>Triparma</taxon>
    </lineage>
</organism>
<accession>A0A9W7BPK5</accession>
<comment type="caution">
    <text evidence="1">The sequence shown here is derived from an EMBL/GenBank/DDBJ whole genome shotgun (WGS) entry which is preliminary data.</text>
</comment>
<dbReference type="EMBL" id="BRXY01000388">
    <property type="protein sequence ID" value="GMH91725.1"/>
    <property type="molecule type" value="Genomic_DNA"/>
</dbReference>
<dbReference type="Gene3D" id="3.40.50.150">
    <property type="entry name" value="Vaccinia Virus protein VP39"/>
    <property type="match status" value="1"/>
</dbReference>
<dbReference type="Proteomes" id="UP001165085">
    <property type="component" value="Unassembled WGS sequence"/>
</dbReference>